<keyword evidence="4" id="KW-1185">Reference proteome</keyword>
<dbReference type="AlphaFoldDB" id="A0A4U5MJY8"/>
<dbReference type="SMART" id="SM00254">
    <property type="entry name" value="ShKT"/>
    <property type="match status" value="1"/>
</dbReference>
<dbReference type="InterPro" id="IPR003582">
    <property type="entry name" value="ShKT_dom"/>
</dbReference>
<dbReference type="Gene3D" id="1.10.10.1940">
    <property type="match status" value="1"/>
</dbReference>
<protein>
    <recommendedName>
        <fullName evidence="2">ShKT domain-containing protein</fullName>
    </recommendedName>
</protein>
<feature type="domain" description="ShKT" evidence="2">
    <location>
        <begin position="42"/>
        <end position="78"/>
    </location>
</feature>
<name>A0A4U5MJY8_STECR</name>
<comment type="caution">
    <text evidence="1">Lacks conserved residue(s) required for the propagation of feature annotation.</text>
</comment>
<organism evidence="3 4">
    <name type="scientific">Steinernema carpocapsae</name>
    <name type="common">Entomopathogenic nematode</name>
    <dbReference type="NCBI Taxonomy" id="34508"/>
    <lineage>
        <taxon>Eukaryota</taxon>
        <taxon>Metazoa</taxon>
        <taxon>Ecdysozoa</taxon>
        <taxon>Nematoda</taxon>
        <taxon>Chromadorea</taxon>
        <taxon>Rhabditida</taxon>
        <taxon>Tylenchina</taxon>
        <taxon>Panagrolaimomorpha</taxon>
        <taxon>Strongyloidoidea</taxon>
        <taxon>Steinernematidae</taxon>
        <taxon>Steinernema</taxon>
    </lineage>
</organism>
<gene>
    <name evidence="3" type="ORF">L596_021816</name>
</gene>
<evidence type="ECO:0000259" key="2">
    <source>
        <dbReference type="PROSITE" id="PS51670"/>
    </source>
</evidence>
<reference evidence="3 4" key="1">
    <citation type="journal article" date="2015" name="Genome Biol.">
        <title>Comparative genomics of Steinernema reveals deeply conserved gene regulatory networks.</title>
        <authorList>
            <person name="Dillman A.R."/>
            <person name="Macchietto M."/>
            <person name="Porter C.F."/>
            <person name="Rogers A."/>
            <person name="Williams B."/>
            <person name="Antoshechkin I."/>
            <person name="Lee M.M."/>
            <person name="Goodwin Z."/>
            <person name="Lu X."/>
            <person name="Lewis E.E."/>
            <person name="Goodrich-Blair H."/>
            <person name="Stock S.P."/>
            <person name="Adams B.J."/>
            <person name="Sternberg P.W."/>
            <person name="Mortazavi A."/>
        </authorList>
    </citation>
    <scope>NUCLEOTIDE SEQUENCE [LARGE SCALE GENOMIC DNA]</scope>
    <source>
        <strain evidence="3 4">ALL</strain>
    </source>
</reference>
<accession>A0A4U5MJY8</accession>
<evidence type="ECO:0000313" key="3">
    <source>
        <dbReference type="EMBL" id="TKR69691.1"/>
    </source>
</evidence>
<comment type="caution">
    <text evidence="3">The sequence shown here is derived from an EMBL/GenBank/DDBJ whole genome shotgun (WGS) entry which is preliminary data.</text>
</comment>
<evidence type="ECO:0000256" key="1">
    <source>
        <dbReference type="PROSITE-ProRule" id="PRU01005"/>
    </source>
</evidence>
<dbReference type="Proteomes" id="UP000298663">
    <property type="component" value="Unassembled WGS sequence"/>
</dbReference>
<dbReference type="EMBL" id="AZBU02000007">
    <property type="protein sequence ID" value="TKR69691.1"/>
    <property type="molecule type" value="Genomic_DNA"/>
</dbReference>
<dbReference type="PROSITE" id="PS51670">
    <property type="entry name" value="SHKT"/>
    <property type="match status" value="1"/>
</dbReference>
<evidence type="ECO:0000313" key="4">
    <source>
        <dbReference type="Proteomes" id="UP000298663"/>
    </source>
</evidence>
<proteinExistence type="predicted"/>
<dbReference type="Pfam" id="PF01549">
    <property type="entry name" value="ShK"/>
    <property type="match status" value="2"/>
</dbReference>
<reference evidence="3 4" key="2">
    <citation type="journal article" date="2019" name="G3 (Bethesda)">
        <title>Hybrid Assembly of the Genome of the Entomopathogenic Nematode Steinernema carpocapsae Identifies the X-Chromosome.</title>
        <authorList>
            <person name="Serra L."/>
            <person name="Macchietto M."/>
            <person name="Macias-Munoz A."/>
            <person name="McGill C.J."/>
            <person name="Rodriguez I.M."/>
            <person name="Rodriguez B."/>
            <person name="Murad R."/>
            <person name="Mortazavi A."/>
        </authorList>
    </citation>
    <scope>NUCLEOTIDE SEQUENCE [LARGE SCALE GENOMIC DNA]</scope>
    <source>
        <strain evidence="3 4">ALL</strain>
    </source>
</reference>
<sequence length="109" mass="12310">MRSLLPPSQHLTTTTIARPFTTAAPTTAVSTLSPNREPRYSCPNNLGDDKCAPYEQYCNSALYRKTLTQSCAKTCGFCLDVCHDTLDYCPRMKPYCNSKDYEAYKTHVR</sequence>